<reference evidence="2" key="1">
    <citation type="journal article" date="2015" name="Nature">
        <title>Complex archaea that bridge the gap between prokaryotes and eukaryotes.</title>
        <authorList>
            <person name="Spang A."/>
            <person name="Saw J.H."/>
            <person name="Jorgensen S.L."/>
            <person name="Zaremba-Niedzwiedzka K."/>
            <person name="Martijn J."/>
            <person name="Lind A.E."/>
            <person name="van Eijk R."/>
            <person name="Schleper C."/>
            <person name="Guy L."/>
            <person name="Ettema T.J."/>
        </authorList>
    </citation>
    <scope>NUCLEOTIDE SEQUENCE</scope>
</reference>
<dbReference type="AlphaFoldDB" id="A0A0F9U5K8"/>
<gene>
    <name evidence="2" type="ORF">LCGC14_0307690</name>
</gene>
<dbReference type="EMBL" id="LAZR01000198">
    <property type="protein sequence ID" value="KKN82582.1"/>
    <property type="molecule type" value="Genomic_DNA"/>
</dbReference>
<comment type="caution">
    <text evidence="2">The sequence shown here is derived from an EMBL/GenBank/DDBJ whole genome shotgun (WGS) entry which is preliminary data.</text>
</comment>
<accession>A0A0F9U5K8</accession>
<proteinExistence type="predicted"/>
<name>A0A0F9U5K8_9ZZZZ</name>
<evidence type="ECO:0000313" key="2">
    <source>
        <dbReference type="EMBL" id="KKN82582.1"/>
    </source>
</evidence>
<organism evidence="2">
    <name type="scientific">marine sediment metagenome</name>
    <dbReference type="NCBI Taxonomy" id="412755"/>
    <lineage>
        <taxon>unclassified sequences</taxon>
        <taxon>metagenomes</taxon>
        <taxon>ecological metagenomes</taxon>
    </lineage>
</organism>
<evidence type="ECO:0000256" key="1">
    <source>
        <dbReference type="SAM" id="MobiDB-lite"/>
    </source>
</evidence>
<protein>
    <submittedName>
        <fullName evidence="2">Uncharacterized protein</fullName>
    </submittedName>
</protein>
<sequence>MISSRADRVSGSSDGATDRPVGVALSDHHRGKAEWRGHGRLRRGLVDTLVTAQFVIGGGVVGSLRRPCRVQDGDACWIHAGSVQLRGDCPRVAEECDPGDALAHRARRTLDDALFWNGCHVKFTGDVAVVPPAFIAERKHVDEIVDKLRRTLDQHL</sequence>
<feature type="region of interest" description="Disordered" evidence="1">
    <location>
        <begin position="1"/>
        <end position="29"/>
    </location>
</feature>